<evidence type="ECO:0000313" key="2">
    <source>
        <dbReference type="EMBL" id="KAH7124338.1"/>
    </source>
</evidence>
<evidence type="ECO:0000259" key="1">
    <source>
        <dbReference type="Pfam" id="PF07143"/>
    </source>
</evidence>
<protein>
    <recommendedName>
        <fullName evidence="1">AttH domain-containing protein</fullName>
    </recommendedName>
</protein>
<dbReference type="Proteomes" id="UP000738349">
    <property type="component" value="Unassembled WGS sequence"/>
</dbReference>
<dbReference type="Gene3D" id="2.40.370.10">
    <property type="entry name" value="AttH-like domain"/>
    <property type="match status" value="2"/>
</dbReference>
<evidence type="ECO:0000313" key="3">
    <source>
        <dbReference type="Proteomes" id="UP000738349"/>
    </source>
</evidence>
<name>A0A9P9IJD6_9HYPO</name>
<dbReference type="OrthoDB" id="5295747at2759"/>
<dbReference type="Pfam" id="PF17186">
    <property type="entry name" value="Lipocalin_9"/>
    <property type="match status" value="1"/>
</dbReference>
<dbReference type="SUPFAM" id="SSF159245">
    <property type="entry name" value="AttH-like"/>
    <property type="match status" value="1"/>
</dbReference>
<gene>
    <name evidence="2" type="ORF">EDB81DRAFT_912533</name>
</gene>
<dbReference type="InterPro" id="IPR023374">
    <property type="entry name" value="AttH-like_dom_sf"/>
</dbReference>
<organism evidence="2 3">
    <name type="scientific">Dactylonectria macrodidyma</name>
    <dbReference type="NCBI Taxonomy" id="307937"/>
    <lineage>
        <taxon>Eukaryota</taxon>
        <taxon>Fungi</taxon>
        <taxon>Dikarya</taxon>
        <taxon>Ascomycota</taxon>
        <taxon>Pezizomycotina</taxon>
        <taxon>Sordariomycetes</taxon>
        <taxon>Hypocreomycetidae</taxon>
        <taxon>Hypocreales</taxon>
        <taxon>Nectriaceae</taxon>
        <taxon>Dactylonectria</taxon>
    </lineage>
</organism>
<keyword evidence="3" id="KW-1185">Reference proteome</keyword>
<comment type="caution">
    <text evidence="2">The sequence shown here is derived from an EMBL/GenBank/DDBJ whole genome shotgun (WGS) entry which is preliminary data.</text>
</comment>
<reference evidence="2" key="1">
    <citation type="journal article" date="2021" name="Nat. Commun.">
        <title>Genetic determinants of endophytism in the Arabidopsis root mycobiome.</title>
        <authorList>
            <person name="Mesny F."/>
            <person name="Miyauchi S."/>
            <person name="Thiergart T."/>
            <person name="Pickel B."/>
            <person name="Atanasova L."/>
            <person name="Karlsson M."/>
            <person name="Huettel B."/>
            <person name="Barry K.W."/>
            <person name="Haridas S."/>
            <person name="Chen C."/>
            <person name="Bauer D."/>
            <person name="Andreopoulos W."/>
            <person name="Pangilinan J."/>
            <person name="LaButti K."/>
            <person name="Riley R."/>
            <person name="Lipzen A."/>
            <person name="Clum A."/>
            <person name="Drula E."/>
            <person name="Henrissat B."/>
            <person name="Kohler A."/>
            <person name="Grigoriev I.V."/>
            <person name="Martin F.M."/>
            <person name="Hacquard S."/>
        </authorList>
    </citation>
    <scope>NUCLEOTIDE SEQUENCE</scope>
    <source>
        <strain evidence="2">MPI-CAGE-AT-0147</strain>
    </source>
</reference>
<dbReference type="EMBL" id="JAGMUV010000022">
    <property type="protein sequence ID" value="KAH7124338.1"/>
    <property type="molecule type" value="Genomic_DNA"/>
</dbReference>
<feature type="domain" description="AttH" evidence="1">
    <location>
        <begin position="48"/>
        <end position="174"/>
    </location>
</feature>
<dbReference type="Pfam" id="PF07143">
    <property type="entry name" value="CrtC"/>
    <property type="match status" value="1"/>
</dbReference>
<dbReference type="InterPro" id="IPR053112">
    <property type="entry name" value="Fungal_Dehydratase/Hydratase"/>
</dbReference>
<dbReference type="InterPro" id="IPR010791">
    <property type="entry name" value="AttH_dom"/>
</dbReference>
<dbReference type="PANTHER" id="PTHR40617">
    <property type="entry name" value="TERPENE CYCLASE ASQC"/>
    <property type="match status" value="1"/>
</dbReference>
<sequence length="307" mass="34067">MNLTESQYDVESGSSYWMSSFITSTKGKQYLALSHIMTPFKNLCRSSVLDLQSLQYWVHLTYCSSVENKASDTSGPLNADFDTYKFVSTASDSIANMYAYADTNASYSFNISWEATSKVLLNGGAGSIAFGTGPSNATEWGIPAAKTTGSLTLDGKSVEIDTKNSFTWYDRQISYGAPRNWTWFQLNFPGTEIKASVWAYDLGLPDNTTYHFATIRKGESQYVLAYDLIPDMSSVWVSPNSGLVYPLSWKLEFENGDHLVVKSIRPDQEMYGPDALVDTAYEGFITVSGKFFGQTRGFGVVELVTVY</sequence>
<accession>A0A9P9IJD6</accession>
<dbReference type="PANTHER" id="PTHR40617:SF1">
    <property type="entry name" value="ATTH DOMAIN-CONTAINING PROTEIN-RELATED"/>
    <property type="match status" value="1"/>
</dbReference>
<proteinExistence type="predicted"/>
<dbReference type="AlphaFoldDB" id="A0A9P9IJD6"/>